<feature type="region of interest" description="Disordered" evidence="1">
    <location>
        <begin position="447"/>
        <end position="496"/>
    </location>
</feature>
<organism evidence="2 3">
    <name type="scientific">Tolypocladium capitatum</name>
    <dbReference type="NCBI Taxonomy" id="45235"/>
    <lineage>
        <taxon>Eukaryota</taxon>
        <taxon>Fungi</taxon>
        <taxon>Dikarya</taxon>
        <taxon>Ascomycota</taxon>
        <taxon>Pezizomycotina</taxon>
        <taxon>Sordariomycetes</taxon>
        <taxon>Hypocreomycetidae</taxon>
        <taxon>Hypocreales</taxon>
        <taxon>Ophiocordycipitaceae</taxon>
        <taxon>Tolypocladium</taxon>
    </lineage>
</organism>
<proteinExistence type="predicted"/>
<comment type="caution">
    <text evidence="2">The sequence shown here is derived from an EMBL/GenBank/DDBJ whole genome shotgun (WGS) entry which is preliminary data.</text>
</comment>
<evidence type="ECO:0000313" key="2">
    <source>
        <dbReference type="EMBL" id="PNY20674.1"/>
    </source>
</evidence>
<keyword evidence="3" id="KW-1185">Reference proteome</keyword>
<evidence type="ECO:0000313" key="3">
    <source>
        <dbReference type="Proteomes" id="UP000236621"/>
    </source>
</evidence>
<feature type="region of interest" description="Disordered" evidence="1">
    <location>
        <begin position="29"/>
        <end position="66"/>
    </location>
</feature>
<dbReference type="AlphaFoldDB" id="A0A2K3PZH4"/>
<name>A0A2K3PZH4_9HYPO</name>
<evidence type="ECO:0000256" key="1">
    <source>
        <dbReference type="SAM" id="MobiDB-lite"/>
    </source>
</evidence>
<dbReference type="OrthoDB" id="5591786at2759"/>
<feature type="compositionally biased region" description="Acidic residues" evidence="1">
    <location>
        <begin position="457"/>
        <end position="496"/>
    </location>
</feature>
<dbReference type="InterPro" id="IPR014839">
    <property type="entry name" value="Crt10"/>
</dbReference>
<accession>A0A2K3PZH4</accession>
<dbReference type="Proteomes" id="UP000236621">
    <property type="component" value="Unassembled WGS sequence"/>
</dbReference>
<feature type="region of interest" description="Disordered" evidence="1">
    <location>
        <begin position="568"/>
        <end position="588"/>
    </location>
</feature>
<reference evidence="2 3" key="1">
    <citation type="submission" date="2017-08" db="EMBL/GenBank/DDBJ databases">
        <title>Harnessing the power of phylogenomics to disentangle the directionality and signatures of interkingdom host jumping in the parasitic fungal genus Tolypocladium.</title>
        <authorList>
            <person name="Quandt C.A."/>
            <person name="Patterson W."/>
            <person name="Spatafora J.W."/>
        </authorList>
    </citation>
    <scope>NUCLEOTIDE SEQUENCE [LARGE SCALE GENOMIC DNA]</scope>
    <source>
        <strain evidence="2 3">CBS 113982</strain>
    </source>
</reference>
<gene>
    <name evidence="2" type="ORF">TCAP_07324</name>
</gene>
<dbReference type="EMBL" id="NRSZ01001265">
    <property type="protein sequence ID" value="PNY20674.1"/>
    <property type="molecule type" value="Genomic_DNA"/>
</dbReference>
<sequence length="813" mass="89363">MDDADEKMDLRPFQAVSVGRCYAQTANDRFGDGASQAVRERERSATLDSQGPFDWPGSDSDDGQGLSEESVYRLVPTMQRYRNNLTALSQLYNLYFVAYQGQIFVYVPRSVPKQTIPRHPDLRLVPDPSEVASHIGGYQDPVTPHTINHMMAGSLGRQEIVVACYDDGDVVAYYTSEVADWISSRPNVPSTIPPVQKRASHGTRDGIPRPFFHENVGKSAWGLAVHKRTRLIAVSSNRCEVTVFAFALATGNGEKKQGPETCSDCSDTGCHDIEKHVRRRARNWRIVVTLGPIADNIPNICFVDDDDGSACLVCAIDITGAVWLADIWTPAQGAMRIEPSNSMQLRHSESWPTPSRGWGILALPDTNFLKVRCMEELLGISSIKHLALATKNTLDVGRCIHAIPNNPGLQEINIGMPDHAAELPDDLHDDDLEPGAALNVDFQLLLGTSEGSGDSDGSSEEEDGGEGADDDEEAGDGDGSDVELDDDEGEDPDDDSELAALAESSMGSGETTQPIPDHLVLQAQPPTAVSPGHDSLGLMDAVMVLEQANNAAPAWVLQAMKQALSAGSSGAAATRQGEGERPRGSSSARLDMAYFPHSGHVCLIPRETGKLVAFLRRRVEHDETLVGHLSRMEKFAQRHHVLRLHEKELELRSLEPEDKREVGVLCPQAMNMGRDLSPATKLLFRATSRLSMVVHLPEISLVVVGSPIGRVLLVTPTQLERAEPRGHGTLHHGFRVDWVLPRRSDERLYRRMLRPLHGMAVAPVQENGVEGGRDDASRISVPRRYRLMLHYRNHDILTYEITREEETSKLCIL</sequence>
<evidence type="ECO:0008006" key="4">
    <source>
        <dbReference type="Google" id="ProtNLM"/>
    </source>
</evidence>
<dbReference type="Pfam" id="PF08728">
    <property type="entry name" value="CRT10"/>
    <property type="match status" value="2"/>
</dbReference>
<protein>
    <recommendedName>
        <fullName evidence="4">Pyridine nucleotide-disulfide oxidoreductase family protein</fullName>
    </recommendedName>
</protein>
<dbReference type="STRING" id="45235.A0A2K3PZH4"/>